<protein>
    <submittedName>
        <fullName evidence="4">ATPase</fullName>
    </submittedName>
</protein>
<dbReference type="Proteomes" id="UP000308828">
    <property type="component" value="Unassembled WGS sequence"/>
</dbReference>
<organism evidence="4 5">
    <name type="scientific">Peteryoungia ipomoeae</name>
    <dbReference type="NCBI Taxonomy" id="1210932"/>
    <lineage>
        <taxon>Bacteria</taxon>
        <taxon>Pseudomonadati</taxon>
        <taxon>Pseudomonadota</taxon>
        <taxon>Alphaproteobacteria</taxon>
        <taxon>Hyphomicrobiales</taxon>
        <taxon>Rhizobiaceae</taxon>
        <taxon>Peteryoungia</taxon>
    </lineage>
</organism>
<dbReference type="InterPro" id="IPR042272">
    <property type="entry name" value="ATP12_ATP_synth-F1-assembly_N"/>
</dbReference>
<keyword evidence="2" id="KW-0809">Transit peptide</keyword>
<keyword evidence="5" id="KW-1185">Reference proteome</keyword>
<comment type="caution">
    <text evidence="4">The sequence shown here is derived from an EMBL/GenBank/DDBJ whole genome shotgun (WGS) entry which is preliminary data.</text>
</comment>
<evidence type="ECO:0000313" key="4">
    <source>
        <dbReference type="EMBL" id="THV25342.1"/>
    </source>
</evidence>
<dbReference type="EMBL" id="STGV01000001">
    <property type="protein sequence ID" value="THV25342.1"/>
    <property type="molecule type" value="Genomic_DNA"/>
</dbReference>
<evidence type="ECO:0000256" key="2">
    <source>
        <dbReference type="ARBA" id="ARBA00022946"/>
    </source>
</evidence>
<dbReference type="Pfam" id="PF07542">
    <property type="entry name" value="ATP12"/>
    <property type="match status" value="1"/>
</dbReference>
<dbReference type="Gene3D" id="3.30.2180.10">
    <property type="entry name" value="ATP12-like"/>
    <property type="match status" value="1"/>
</dbReference>
<dbReference type="GO" id="GO:0043461">
    <property type="term" value="P:proton-transporting ATP synthase complex assembly"/>
    <property type="evidence" value="ECO:0007669"/>
    <property type="project" value="InterPro"/>
</dbReference>
<dbReference type="RefSeq" id="WP_136597189.1">
    <property type="nucleotide sequence ID" value="NZ_STGV01000001.1"/>
</dbReference>
<gene>
    <name evidence="4" type="ORF">FAA97_03860</name>
</gene>
<reference evidence="4 5" key="1">
    <citation type="submission" date="2019-04" db="EMBL/GenBank/DDBJ databases">
        <title>Genome sequence of strain shin9-1.</title>
        <authorList>
            <person name="Gao J."/>
            <person name="Sun J."/>
        </authorList>
    </citation>
    <scope>NUCLEOTIDE SEQUENCE [LARGE SCALE GENOMIC DNA]</scope>
    <source>
        <strain evidence="5">shin9-1</strain>
    </source>
</reference>
<accession>A0A4S8P8S9</accession>
<dbReference type="PANTHER" id="PTHR21013">
    <property type="entry name" value="ATP SYNTHASE MITOCHONDRIAL F1 COMPLEX ASSEMBLY FACTOR 2/ATP12 PROTEIN, MITOCHONDRIAL PRECURSOR"/>
    <property type="match status" value="1"/>
</dbReference>
<proteinExistence type="inferred from homology"/>
<keyword evidence="3" id="KW-0143">Chaperone</keyword>
<dbReference type="PANTHER" id="PTHR21013:SF10">
    <property type="entry name" value="ATP SYNTHASE MITOCHONDRIAL F1 COMPLEX ASSEMBLY FACTOR 2"/>
    <property type="match status" value="1"/>
</dbReference>
<dbReference type="SUPFAM" id="SSF160909">
    <property type="entry name" value="ATP12-like"/>
    <property type="match status" value="1"/>
</dbReference>
<evidence type="ECO:0000256" key="1">
    <source>
        <dbReference type="ARBA" id="ARBA00008231"/>
    </source>
</evidence>
<dbReference type="InterPro" id="IPR011419">
    <property type="entry name" value="ATP12_ATP_synth-F1-assembly"/>
</dbReference>
<dbReference type="OrthoDB" id="9797825at2"/>
<dbReference type="Gene3D" id="1.10.3580.10">
    <property type="entry name" value="ATP12 ATPase"/>
    <property type="match status" value="1"/>
</dbReference>
<evidence type="ECO:0000313" key="5">
    <source>
        <dbReference type="Proteomes" id="UP000308828"/>
    </source>
</evidence>
<dbReference type="AlphaFoldDB" id="A0A4S8P8S9"/>
<sequence length="268" mass="29625">MRDELSQDIFGTFIPQPSHEDPVRRAQIQMKRPLPKRFYTDVSIATADDGYAIHLDGKPVKTPAKNALVLPSREAAELVAAEWAAQAEVIDPASMPITKLSNTAIDAVSISVDAVFEEIVRFAGTDMLCYRADGPQELIERQAGRWDPVLEWAMRTHGIRLVMVEGVMHQAQPSEAIAAFSTALKPYRGAFELSCLNVVTTLTGSAVLALAFAEGALDLDEIWALAHLDEDWTIEHWGTDAEAEARREARYREFAAAASLYQAVMRQD</sequence>
<name>A0A4S8P8S9_9HYPH</name>
<dbReference type="InterPro" id="IPR023335">
    <property type="entry name" value="ATP12_ortho_dom_sf"/>
</dbReference>
<evidence type="ECO:0000256" key="3">
    <source>
        <dbReference type="ARBA" id="ARBA00023186"/>
    </source>
</evidence>
<comment type="similarity">
    <text evidence="1">Belongs to the ATP12 family.</text>
</comment>